<keyword evidence="1" id="KW-0732">Signal</keyword>
<keyword evidence="3" id="KW-1185">Reference proteome</keyword>
<dbReference type="RefSeq" id="WP_119443949.1">
    <property type="nucleotide sequence ID" value="NZ_CP032317.1"/>
</dbReference>
<protein>
    <submittedName>
        <fullName evidence="2">DUF3575 domain-containing protein</fullName>
    </submittedName>
</protein>
<dbReference type="AlphaFoldDB" id="A0A3B7QX26"/>
<feature type="signal peptide" evidence="1">
    <location>
        <begin position="1"/>
        <end position="22"/>
    </location>
</feature>
<dbReference type="Proteomes" id="UP000262802">
    <property type="component" value="Chromosome"/>
</dbReference>
<name>A0A3B7QX26_9BACT</name>
<organism evidence="2 3">
    <name type="scientific">Hymenobacter oligotrophus</name>
    <dbReference type="NCBI Taxonomy" id="2319843"/>
    <lineage>
        <taxon>Bacteria</taxon>
        <taxon>Pseudomonadati</taxon>
        <taxon>Bacteroidota</taxon>
        <taxon>Cytophagia</taxon>
        <taxon>Cytophagales</taxon>
        <taxon>Hymenobacteraceae</taxon>
        <taxon>Hymenobacter</taxon>
    </lineage>
</organism>
<reference evidence="2 3" key="1">
    <citation type="submission" date="2018-09" db="EMBL/GenBank/DDBJ databases">
        <title>Hymenobacter medium sp. nov., isolated from R2A medium.</title>
        <authorList>
            <person name="Yingchao G."/>
        </authorList>
    </citation>
    <scope>NUCLEOTIDE SEQUENCE [LARGE SCALE GENOMIC DNA]</scope>
    <source>
        <strain evidence="3">sh-6</strain>
    </source>
</reference>
<dbReference type="Pfam" id="PF12099">
    <property type="entry name" value="DUF3575"/>
    <property type="match status" value="1"/>
</dbReference>
<evidence type="ECO:0000256" key="1">
    <source>
        <dbReference type="SAM" id="SignalP"/>
    </source>
</evidence>
<dbReference type="InterPro" id="IPR021958">
    <property type="entry name" value="DUF3575"/>
</dbReference>
<dbReference type="KEGG" id="hyh:D3Y59_04390"/>
<proteinExistence type="predicted"/>
<dbReference type="EMBL" id="CP032317">
    <property type="protein sequence ID" value="AYA36364.1"/>
    <property type="molecule type" value="Genomic_DNA"/>
</dbReference>
<dbReference type="OrthoDB" id="885818at2"/>
<evidence type="ECO:0000313" key="3">
    <source>
        <dbReference type="Proteomes" id="UP000262802"/>
    </source>
</evidence>
<feature type="chain" id="PRO_5017682859" evidence="1">
    <location>
        <begin position="23"/>
        <end position="206"/>
    </location>
</feature>
<accession>A0A3B7QX26</accession>
<gene>
    <name evidence="2" type="ORF">D3Y59_04390</name>
</gene>
<evidence type="ECO:0000313" key="2">
    <source>
        <dbReference type="EMBL" id="AYA36364.1"/>
    </source>
</evidence>
<sequence length="206" mass="22658">MKHVLIASVAVLFGLAPVVGQAQSEPSVGPVQTTPAGKAHALKLGLLGNWNRGVMLSYERQLGAHSSLQGGVAYWKSSYRGFTRTNLHEISVELTYRRYLQSSKPVLIGWYAAGGVVYLGNSFSRGSASSSEDWYHDGQALKLNIGRQFQLGQRFTFDINLGPSMAFAVIRPYKYDPQLQSYQPAERKKLVTNTGLAAALQFGYRL</sequence>